<feature type="transmembrane region" description="Helical" evidence="1">
    <location>
        <begin position="191"/>
        <end position="208"/>
    </location>
</feature>
<comment type="caution">
    <text evidence="2">The sequence shown here is derived from an EMBL/GenBank/DDBJ whole genome shotgun (WGS) entry which is preliminary data.</text>
</comment>
<keyword evidence="1" id="KW-0472">Membrane</keyword>
<dbReference type="OrthoDB" id="8759010at2"/>
<gene>
    <name evidence="2" type="ORF">AVJ23_09230</name>
</gene>
<evidence type="ECO:0000256" key="1">
    <source>
        <dbReference type="SAM" id="Phobius"/>
    </source>
</evidence>
<keyword evidence="1" id="KW-0812">Transmembrane</keyword>
<proteinExistence type="predicted"/>
<dbReference type="InterPro" id="IPR018750">
    <property type="entry name" value="DUF2306_membrane"/>
</dbReference>
<dbReference type="Pfam" id="PF10067">
    <property type="entry name" value="DUF2306"/>
    <property type="match status" value="1"/>
</dbReference>
<dbReference type="EMBL" id="LPXO01000004">
    <property type="protein sequence ID" value="KUF11221.1"/>
    <property type="molecule type" value="Genomic_DNA"/>
</dbReference>
<keyword evidence="1" id="KW-1133">Transmembrane helix</keyword>
<feature type="transmembrane region" description="Helical" evidence="1">
    <location>
        <begin position="120"/>
        <end position="139"/>
    </location>
</feature>
<evidence type="ECO:0000313" key="3">
    <source>
        <dbReference type="Proteomes" id="UP000054396"/>
    </source>
</evidence>
<dbReference type="AlphaFoldDB" id="A0A0W7WKT1"/>
<evidence type="ECO:0000313" key="2">
    <source>
        <dbReference type="EMBL" id="KUF11221.1"/>
    </source>
</evidence>
<feature type="transmembrane region" description="Helical" evidence="1">
    <location>
        <begin position="89"/>
        <end position="108"/>
    </location>
</feature>
<dbReference type="Proteomes" id="UP000054396">
    <property type="component" value="Unassembled WGS sequence"/>
</dbReference>
<sequence>MIRRLAPSALLVLLALLTLPFVAHALSRPVLALAGEAEALGRLFHPGAWLANGAIYGHMLSGGVITLLVPLQLLPVIRRRAPRLHRVSGYLLAGLALVTGIAGLVYIALKGTIGGPWMSFWFGLYGLLMILAAVATVRHARNRDFARHRRWALRLMVLAVASFLYRVHYGLWFMATGGIGVEDFHGAFDRAMVWAFYLPYLAALELWFRRARRLRPA</sequence>
<feature type="transmembrane region" description="Helical" evidence="1">
    <location>
        <begin position="151"/>
        <end position="171"/>
    </location>
</feature>
<evidence type="ECO:0008006" key="4">
    <source>
        <dbReference type="Google" id="ProtNLM"/>
    </source>
</evidence>
<accession>A0A0W7WKT1</accession>
<name>A0A0W7WKT1_9RHOB</name>
<feature type="transmembrane region" description="Helical" evidence="1">
    <location>
        <begin position="49"/>
        <end position="77"/>
    </location>
</feature>
<protein>
    <recommendedName>
        <fullName evidence="4">DUF2306 domain-containing protein</fullName>
    </recommendedName>
</protein>
<keyword evidence="3" id="KW-1185">Reference proteome</keyword>
<reference evidence="2 3" key="1">
    <citation type="submission" date="2015-12" db="EMBL/GenBank/DDBJ databases">
        <authorList>
            <person name="Shamseldin A."/>
            <person name="Moawad H."/>
            <person name="Abd El-Rahim W.M."/>
            <person name="Sadowsky M.J."/>
        </authorList>
    </citation>
    <scope>NUCLEOTIDE SEQUENCE [LARGE SCALE GENOMIC DNA]</scope>
    <source>
        <strain evidence="2 3">SJ5A-1</strain>
    </source>
</reference>
<organism evidence="2 3">
    <name type="scientific">Pseudoponticoccus marisrubri</name>
    <dbReference type="NCBI Taxonomy" id="1685382"/>
    <lineage>
        <taxon>Bacteria</taxon>
        <taxon>Pseudomonadati</taxon>
        <taxon>Pseudomonadota</taxon>
        <taxon>Alphaproteobacteria</taxon>
        <taxon>Rhodobacterales</taxon>
        <taxon>Roseobacteraceae</taxon>
        <taxon>Pseudoponticoccus</taxon>
    </lineage>
</organism>